<reference evidence="2" key="1">
    <citation type="journal article" date="2018" name="Nat. Microbiol.">
        <title>Leveraging single-cell genomics to expand the fungal tree of life.</title>
        <authorList>
            <person name="Ahrendt S.R."/>
            <person name="Quandt C.A."/>
            <person name="Ciobanu D."/>
            <person name="Clum A."/>
            <person name="Salamov A."/>
            <person name="Andreopoulos B."/>
            <person name="Cheng J.F."/>
            <person name="Woyke T."/>
            <person name="Pelin A."/>
            <person name="Henrissat B."/>
            <person name="Reynolds N.K."/>
            <person name="Benny G.L."/>
            <person name="Smith M.E."/>
            <person name="James T.Y."/>
            <person name="Grigoriev I.V."/>
        </authorList>
    </citation>
    <scope>NUCLEOTIDE SEQUENCE [LARGE SCALE GENOMIC DNA]</scope>
    <source>
        <strain evidence="2">CSF55</strain>
    </source>
</reference>
<accession>A0A4P9YQ54</accession>
<proteinExistence type="predicted"/>
<dbReference type="AlphaFoldDB" id="A0A4P9YQ54"/>
<evidence type="ECO:0000313" key="1">
    <source>
        <dbReference type="EMBL" id="RKP21815.1"/>
    </source>
</evidence>
<gene>
    <name evidence="1" type="ORF">ROZALSC1DRAFT_26811</name>
</gene>
<dbReference type="Proteomes" id="UP000281549">
    <property type="component" value="Unassembled WGS sequence"/>
</dbReference>
<dbReference type="EMBL" id="ML004927">
    <property type="protein sequence ID" value="RKP21815.1"/>
    <property type="molecule type" value="Genomic_DNA"/>
</dbReference>
<name>A0A4P9YQ54_ROZAC</name>
<feature type="non-terminal residue" evidence="1">
    <location>
        <position position="186"/>
    </location>
</feature>
<feature type="non-terminal residue" evidence="1">
    <location>
        <position position="1"/>
    </location>
</feature>
<protein>
    <submittedName>
        <fullName evidence="1">Uncharacterized protein</fullName>
    </submittedName>
</protein>
<evidence type="ECO:0000313" key="2">
    <source>
        <dbReference type="Proteomes" id="UP000281549"/>
    </source>
</evidence>
<sequence length="186" mass="21739">FLNHIFPRVMIENKYEIVKRRANDLRNQMFEALDAKDKTDRANEAEYLIVTQRYQTVKAELAEINSLLVLLAPTEQKPSSSDAAMVNLSKMYSSTMTLKDTRNIDAYWRKFSRICATRNLSDKDAINLLAHLLHTNEPASQWLSNFVKLNPSATLNELKDGLFKQYLSPYWKTTKLREVFKLEYRK</sequence>
<organism evidence="1 2">
    <name type="scientific">Rozella allomycis (strain CSF55)</name>
    <dbReference type="NCBI Taxonomy" id="988480"/>
    <lineage>
        <taxon>Eukaryota</taxon>
        <taxon>Fungi</taxon>
        <taxon>Fungi incertae sedis</taxon>
        <taxon>Cryptomycota</taxon>
        <taxon>Cryptomycota incertae sedis</taxon>
        <taxon>Rozella</taxon>
    </lineage>
</organism>